<keyword evidence="1" id="KW-0472">Membrane</keyword>
<keyword evidence="3" id="KW-0808">Transferase</keyword>
<evidence type="ECO:0000313" key="4">
    <source>
        <dbReference type="Proteomes" id="UP000503222"/>
    </source>
</evidence>
<feature type="transmembrane region" description="Helical" evidence="1">
    <location>
        <begin position="73"/>
        <end position="97"/>
    </location>
</feature>
<reference evidence="3 4" key="1">
    <citation type="submission" date="2020-03" db="EMBL/GenBank/DDBJ databases">
        <title>Sphingomonas sp. nov., isolated from fish.</title>
        <authorList>
            <person name="Hyun D.-W."/>
            <person name="Bae J.-W."/>
        </authorList>
    </citation>
    <scope>NUCLEOTIDE SEQUENCE [LARGE SCALE GENOMIC DNA]</scope>
    <source>
        <strain evidence="3 4">HDW15B</strain>
    </source>
</reference>
<dbReference type="RefSeq" id="WP_166410395.1">
    <property type="nucleotide sequence ID" value="NZ_CP049869.1"/>
</dbReference>
<sequence>MLLGVAFHATMSFLPGPQIWVVRDTPSPSLGALFVLLHMFRMILFFLVAGFFGRMLIEKRGAAGFVRNRGVRVLLPLLVFWLPLSLAMLACFVWGAAQMNGGVAPPNMPPPPAITWRTFPLTHLWFLYVLTVFYLGALVIRKLPGRWFDGPVSFVLGRPFAGMVMAIPMIAAMALKPDWIPSLGIPTPDTGLIPNSTALIGYGTAFTFGWLLQRQMDLLSRLARTWAHHLSGAAILSTALILLLGGTVPNFAPEPDAGRRLLLAAIYGLGAWCWTFGLLGPPYASCLSRSQLPAIAPTRPTGFILCTCRSSWRCKFWSSLWLCPPS</sequence>
<keyword evidence="1" id="KW-1133">Transmembrane helix</keyword>
<evidence type="ECO:0000256" key="1">
    <source>
        <dbReference type="SAM" id="Phobius"/>
    </source>
</evidence>
<dbReference type="PANTHER" id="PTHR36927:SF1">
    <property type="entry name" value="MDO-LIKE PROTEIN"/>
    <property type="match status" value="1"/>
</dbReference>
<dbReference type="Pfam" id="PF01757">
    <property type="entry name" value="Acyl_transf_3"/>
    <property type="match status" value="1"/>
</dbReference>
<dbReference type="InterPro" id="IPR050623">
    <property type="entry name" value="Glucan_succinyl_AcylTrfase"/>
</dbReference>
<protein>
    <submittedName>
        <fullName evidence="3">Acyltransferase family protein</fullName>
    </submittedName>
</protein>
<feature type="transmembrane region" description="Helical" evidence="1">
    <location>
        <begin position="117"/>
        <end position="140"/>
    </location>
</feature>
<accession>A0A6G7YMN2</accession>
<evidence type="ECO:0000313" key="3">
    <source>
        <dbReference type="EMBL" id="QIK78000.1"/>
    </source>
</evidence>
<evidence type="ECO:0000259" key="2">
    <source>
        <dbReference type="Pfam" id="PF01757"/>
    </source>
</evidence>
<feature type="transmembrane region" description="Helical" evidence="1">
    <location>
        <begin position="192"/>
        <end position="212"/>
    </location>
</feature>
<dbReference type="InterPro" id="IPR002656">
    <property type="entry name" value="Acyl_transf_3_dom"/>
</dbReference>
<gene>
    <name evidence="3" type="ORF">G7077_02805</name>
</gene>
<dbReference type="PANTHER" id="PTHR36927">
    <property type="entry name" value="BLR4337 PROTEIN"/>
    <property type="match status" value="1"/>
</dbReference>
<feature type="transmembrane region" description="Helical" evidence="1">
    <location>
        <begin position="30"/>
        <end position="52"/>
    </location>
</feature>
<name>A0A6G7YMN2_9SPHN</name>
<keyword evidence="4" id="KW-1185">Reference proteome</keyword>
<keyword evidence="1" id="KW-0812">Transmembrane</keyword>
<dbReference type="KEGG" id="spii:G7077_02805"/>
<feature type="transmembrane region" description="Helical" evidence="1">
    <location>
        <begin position="233"/>
        <end position="252"/>
    </location>
</feature>
<feature type="domain" description="Acyltransferase 3" evidence="2">
    <location>
        <begin position="1"/>
        <end position="276"/>
    </location>
</feature>
<dbReference type="AlphaFoldDB" id="A0A6G7YMN2"/>
<keyword evidence="3" id="KW-0012">Acyltransferase</keyword>
<proteinExistence type="predicted"/>
<feature type="transmembrane region" description="Helical" evidence="1">
    <location>
        <begin position="152"/>
        <end position="172"/>
    </location>
</feature>
<organism evidence="3 4">
    <name type="scientific">Sphingomonas piscis</name>
    <dbReference type="NCBI Taxonomy" id="2714943"/>
    <lineage>
        <taxon>Bacteria</taxon>
        <taxon>Pseudomonadati</taxon>
        <taxon>Pseudomonadota</taxon>
        <taxon>Alphaproteobacteria</taxon>
        <taxon>Sphingomonadales</taxon>
        <taxon>Sphingomonadaceae</taxon>
        <taxon>Sphingomonas</taxon>
    </lineage>
</organism>
<dbReference type="Proteomes" id="UP000503222">
    <property type="component" value="Chromosome"/>
</dbReference>
<feature type="transmembrane region" description="Helical" evidence="1">
    <location>
        <begin position="264"/>
        <end position="284"/>
    </location>
</feature>
<dbReference type="GO" id="GO:0016747">
    <property type="term" value="F:acyltransferase activity, transferring groups other than amino-acyl groups"/>
    <property type="evidence" value="ECO:0007669"/>
    <property type="project" value="InterPro"/>
</dbReference>
<dbReference type="EMBL" id="CP049869">
    <property type="protein sequence ID" value="QIK78000.1"/>
    <property type="molecule type" value="Genomic_DNA"/>
</dbReference>